<dbReference type="Pfam" id="PF00176">
    <property type="entry name" value="SNF2-rel_dom"/>
    <property type="match status" value="1"/>
</dbReference>
<dbReference type="Gene3D" id="3.40.50.10810">
    <property type="entry name" value="Tandem AAA-ATPase domain"/>
    <property type="match status" value="1"/>
</dbReference>
<dbReference type="Proteomes" id="UP001149719">
    <property type="component" value="Unassembled WGS sequence"/>
</dbReference>
<dbReference type="SMART" id="SM00487">
    <property type="entry name" value="DEXDc"/>
    <property type="match status" value="1"/>
</dbReference>
<gene>
    <name evidence="9 12" type="primary">rapA</name>
    <name evidence="12" type="ORF">O1D97_02465</name>
</gene>
<dbReference type="Gene3D" id="3.30.360.80">
    <property type="match status" value="1"/>
</dbReference>
<dbReference type="InterPro" id="IPR001650">
    <property type="entry name" value="Helicase_C-like"/>
</dbReference>
<dbReference type="SUPFAM" id="SSF52540">
    <property type="entry name" value="P-loop containing nucleoside triphosphate hydrolases"/>
    <property type="match status" value="2"/>
</dbReference>
<dbReference type="NCBIfam" id="NF003426">
    <property type="entry name" value="PRK04914.1"/>
    <property type="match status" value="1"/>
</dbReference>
<dbReference type="EMBL" id="JAPUBN010000007">
    <property type="protein sequence ID" value="MCZ2720539.1"/>
    <property type="molecule type" value="Genomic_DNA"/>
</dbReference>
<feature type="binding site" evidence="9">
    <location>
        <begin position="168"/>
        <end position="175"/>
    </location>
    <ligand>
        <name>ATP</name>
        <dbReference type="ChEBI" id="CHEBI:30616"/>
    </ligand>
</feature>
<dbReference type="HAMAP" id="MF_01821">
    <property type="entry name" value="Helicase_RapA"/>
    <property type="match status" value="1"/>
</dbReference>
<dbReference type="PROSITE" id="PS51194">
    <property type="entry name" value="HELICASE_CTER"/>
    <property type="match status" value="1"/>
</dbReference>
<dbReference type="RefSeq" id="WP_269122527.1">
    <property type="nucleotide sequence ID" value="NZ_JAPUBN010000007.1"/>
</dbReference>
<evidence type="ECO:0000256" key="9">
    <source>
        <dbReference type="HAMAP-Rule" id="MF_01821"/>
    </source>
</evidence>
<dbReference type="InterPro" id="IPR022737">
    <property type="entry name" value="RapA_C"/>
</dbReference>
<dbReference type="Gene3D" id="2.30.30.140">
    <property type="match status" value="1"/>
</dbReference>
<dbReference type="InterPro" id="IPR027417">
    <property type="entry name" value="P-loop_NTPase"/>
</dbReference>
<organism evidence="12 13">
    <name type="scientific">Marinomonas phaeophyticola</name>
    <dbReference type="NCBI Taxonomy" id="3004091"/>
    <lineage>
        <taxon>Bacteria</taxon>
        <taxon>Pseudomonadati</taxon>
        <taxon>Pseudomonadota</taxon>
        <taxon>Gammaproteobacteria</taxon>
        <taxon>Oceanospirillales</taxon>
        <taxon>Oceanospirillaceae</taxon>
        <taxon>Marinomonas</taxon>
    </lineage>
</organism>
<dbReference type="InterPro" id="IPR040765">
    <property type="entry name" value="Tudor_1_RapA"/>
</dbReference>
<protein>
    <recommendedName>
        <fullName evidence="9">RNA polymerase-associated protein RapA</fullName>
        <ecNumber evidence="9">3.6.4.-</ecNumber>
    </recommendedName>
    <alternativeName>
        <fullName evidence="9">ATP-dependent helicase HepA</fullName>
    </alternativeName>
</protein>
<keyword evidence="6 9" id="KW-0238">DNA-binding</keyword>
<dbReference type="InterPro" id="IPR038718">
    <property type="entry name" value="SNF2-like_sf"/>
</dbReference>
<keyword evidence="1 9" id="KW-0547">Nucleotide-binding</keyword>
<evidence type="ECO:0000256" key="7">
    <source>
        <dbReference type="ARBA" id="ARBA00023159"/>
    </source>
</evidence>
<feature type="domain" description="Helicase ATP-binding" evidence="10">
    <location>
        <begin position="155"/>
        <end position="325"/>
    </location>
</feature>
<evidence type="ECO:0000256" key="4">
    <source>
        <dbReference type="ARBA" id="ARBA00022840"/>
    </source>
</evidence>
<keyword evidence="5 9" id="KW-0805">Transcription regulation</keyword>
<feature type="short sequence motif" description="DEAH box" evidence="9">
    <location>
        <begin position="271"/>
        <end position="274"/>
    </location>
</feature>
<comment type="function">
    <text evidence="9">Transcription regulator that activates transcription by stimulating RNA polymerase (RNAP) recycling in case of stress conditions such as supercoiled DNA or high salt concentrations. Probably acts by releasing the RNAP, when it is trapped or immobilized on tightly supercoiled DNA. Does not activate transcription on linear DNA. Probably not involved in DNA repair.</text>
</comment>
<dbReference type="SMART" id="SM00490">
    <property type="entry name" value="HELICc"/>
    <property type="match status" value="1"/>
</dbReference>
<keyword evidence="13" id="KW-1185">Reference proteome</keyword>
<reference evidence="12" key="1">
    <citation type="submission" date="2022-12" db="EMBL/GenBank/DDBJ databases">
        <title>Marinomonas 15G1-11 sp. nov, isolated from marine algae.</title>
        <authorList>
            <person name="Butt M."/>
            <person name="Choi D.G."/>
            <person name="Kim J.M."/>
            <person name="Lee J.K."/>
            <person name="Baek J.H."/>
            <person name="Jeon C.O."/>
        </authorList>
    </citation>
    <scope>NUCLEOTIDE SEQUENCE</scope>
    <source>
        <strain evidence="12">15G1-11</strain>
    </source>
</reference>
<comment type="subunit">
    <text evidence="9">Interacts with the RNAP. Has a higher affinity for the core RNAP than for the holoenzyme. Its ATPase activity is stimulated by binding to RNAP.</text>
</comment>
<keyword evidence="7 9" id="KW-0010">Activator</keyword>
<evidence type="ECO:0000256" key="3">
    <source>
        <dbReference type="ARBA" id="ARBA00022806"/>
    </source>
</evidence>
<comment type="similarity">
    <text evidence="9">Belongs to the SNF2/RAD54 helicase family. RapA subfamily.</text>
</comment>
<dbReference type="Pfam" id="PF18339">
    <property type="entry name" value="Tudor_1_RapA"/>
    <property type="match status" value="1"/>
</dbReference>
<evidence type="ECO:0000256" key="5">
    <source>
        <dbReference type="ARBA" id="ARBA00023015"/>
    </source>
</evidence>
<dbReference type="InterPro" id="IPR049730">
    <property type="entry name" value="SNF2/RAD54-like_C"/>
</dbReference>
<evidence type="ECO:0000313" key="12">
    <source>
        <dbReference type="EMBL" id="MCZ2720539.1"/>
    </source>
</evidence>
<evidence type="ECO:0000259" key="10">
    <source>
        <dbReference type="PROSITE" id="PS51192"/>
    </source>
</evidence>
<name>A0ABT4JSF4_9GAMM</name>
<keyword evidence="4 9" id="KW-0067">ATP-binding</keyword>
<dbReference type="PANTHER" id="PTHR45766:SF6">
    <property type="entry name" value="SWI_SNF-RELATED MATRIX-ASSOCIATED ACTIN-DEPENDENT REGULATOR OF CHROMATIN SUBFAMILY A-LIKE PROTEIN 1"/>
    <property type="match status" value="1"/>
</dbReference>
<dbReference type="CDD" id="cd18011">
    <property type="entry name" value="DEXDc_RapA"/>
    <property type="match status" value="1"/>
</dbReference>
<dbReference type="EC" id="3.6.4.-" evidence="9"/>
<dbReference type="InterPro" id="IPR014001">
    <property type="entry name" value="Helicase_ATP-bd"/>
</dbReference>
<feature type="domain" description="Helicase C-terminal" evidence="11">
    <location>
        <begin position="468"/>
        <end position="612"/>
    </location>
</feature>
<evidence type="ECO:0000313" key="13">
    <source>
        <dbReference type="Proteomes" id="UP001149719"/>
    </source>
</evidence>
<evidence type="ECO:0000259" key="11">
    <source>
        <dbReference type="PROSITE" id="PS51194"/>
    </source>
</evidence>
<evidence type="ECO:0000256" key="1">
    <source>
        <dbReference type="ARBA" id="ARBA00022741"/>
    </source>
</evidence>
<keyword evidence="3 9" id="KW-0347">Helicase</keyword>
<keyword evidence="2 9" id="KW-0378">Hydrolase</keyword>
<dbReference type="Pfam" id="PF12137">
    <property type="entry name" value="RapA_C"/>
    <property type="match status" value="1"/>
</dbReference>
<dbReference type="Gene3D" id="3.40.50.300">
    <property type="entry name" value="P-loop containing nucleotide triphosphate hydrolases"/>
    <property type="match status" value="1"/>
</dbReference>
<dbReference type="InterPro" id="IPR000330">
    <property type="entry name" value="SNF2_N"/>
</dbReference>
<dbReference type="Pfam" id="PF00271">
    <property type="entry name" value="Helicase_C"/>
    <property type="match status" value="1"/>
</dbReference>
<evidence type="ECO:0000256" key="2">
    <source>
        <dbReference type="ARBA" id="ARBA00022801"/>
    </source>
</evidence>
<dbReference type="InterPro" id="IPR057342">
    <property type="entry name" value="DEXDc_RapA"/>
</dbReference>
<accession>A0ABT4JSF4</accession>
<comment type="caution">
    <text evidence="12">The sequence shown here is derived from an EMBL/GenBank/DDBJ whole genome shotgun (WGS) entry which is preliminary data.</text>
</comment>
<evidence type="ECO:0000256" key="8">
    <source>
        <dbReference type="ARBA" id="ARBA00023163"/>
    </source>
</evidence>
<proteinExistence type="inferred from homology"/>
<dbReference type="InterPro" id="IPR023949">
    <property type="entry name" value="Helicase_RapA"/>
</dbReference>
<sequence length="940" mass="108287">MYQTGQRWSSRNESDLGIGIIVELKSKSFTLHFPDAETDRHYSVSQTSLVRRTLTVGDELYFQDEPFLIEGVREIDGLYEYFIGDDWLEESIIQFPRNDKNELDAILSISPARRMWFDLRRHTLENQGRLASSPVRGLMGLKAELLPHQIYLAHEIANRPVARALLCDEVGLGKTLEAGLILHHRMLNGLCKRALILTPTNLQHQWLVEMLRRFHQHFALINESVYQELYEDDDNPFEQQPLVIAPLEWASNHPRALQDMLSAEWDMVVIDEAHHLNWHPETPSQDYQTAALLAQTTESLLLLSATPEQTGEEEHFSRLQLLDPDHYYDFERYKTQKNEFQQAANLAEMLLPLSQGKETVTAIDWPSTFGHYLPQVQAKEWFEKLNNNIKGDTLIQAAADAIDWLIDQHGTGREVFRNTRSAIGGFPKRKLTSYPLEMTDVYANAKNYPYPQADVDTSLWAYDPRWVWLKEFLECQADKVLVICHTADVAQWLSEQLNFAGFQSANFHEQMPLIHRDRAAAYFADPEGAQILICSEIGSEGRNFQFSHDLVMYDMPEHPDLLEQRIGRLDRLGQTHDVHVHVPYLIGSMQERLFNWYNRGLNAFCRTTSNGDQVNHAFAEQLKSYLLGHDDDETLLDEAHTYHEALLKRMEEGRNRLLEMTSCRPEQARALINTIEESATKGLHKYIEDVTHAFNIYAECMDDTEDKSAWFIRPSTDMMIEVLPGVDDEGKMLVLDRRQASQREDVAFATWEHPLIAMLMDEVQAFESGRLTSATLPISALPEGTVLIESMFVIEASAHPRLKLSQSLPITPMWQLSDSNGKFLHKQFTADKWAEKLKGVPNRVAEQWVAALRKNLLEVLQTHQLNAQDQARPIIQAAKQDYQHNWQSEIDRLTELQQHNEAISPEELEQLYSNMNEGLKQLDEYTIRLDAIRVILTTKP</sequence>
<dbReference type="Gene3D" id="6.10.140.1500">
    <property type="match status" value="1"/>
</dbReference>
<keyword evidence="8 9" id="KW-0804">Transcription</keyword>
<dbReference type="PANTHER" id="PTHR45766">
    <property type="entry name" value="DNA ANNEALING HELICASE AND ENDONUCLEASE ZRANB3 FAMILY MEMBER"/>
    <property type="match status" value="1"/>
</dbReference>
<evidence type="ECO:0000256" key="6">
    <source>
        <dbReference type="ARBA" id="ARBA00023125"/>
    </source>
</evidence>
<dbReference type="PROSITE" id="PS51192">
    <property type="entry name" value="HELICASE_ATP_BIND_1"/>
    <property type="match status" value="1"/>
</dbReference>
<dbReference type="CDD" id="cd18793">
    <property type="entry name" value="SF2_C_SNF"/>
    <property type="match status" value="1"/>
</dbReference>